<evidence type="ECO:0000256" key="1">
    <source>
        <dbReference type="SAM" id="Phobius"/>
    </source>
</evidence>
<protein>
    <submittedName>
        <fullName evidence="2">Uncharacterized protein</fullName>
    </submittedName>
</protein>
<name>A0A382BKS4_9ZZZZ</name>
<feature type="transmembrane region" description="Helical" evidence="1">
    <location>
        <begin position="32"/>
        <end position="49"/>
    </location>
</feature>
<proteinExistence type="predicted"/>
<accession>A0A382BKS4</accession>
<feature type="transmembrane region" description="Helical" evidence="1">
    <location>
        <begin position="54"/>
        <end position="73"/>
    </location>
</feature>
<dbReference type="AlphaFoldDB" id="A0A382BKS4"/>
<keyword evidence="1" id="KW-1133">Transmembrane helix</keyword>
<keyword evidence="1" id="KW-0812">Transmembrane</keyword>
<gene>
    <name evidence="2" type="ORF">METZ01_LOCUS167252</name>
</gene>
<evidence type="ECO:0000313" key="2">
    <source>
        <dbReference type="EMBL" id="SVB14398.1"/>
    </source>
</evidence>
<sequence length="175" mass="20052">MFLELLFLAGLFYVGALISVWAKDHETNDKWVFFRPAILLGVVIFLLYMNGISLFSVFFIIAILPFLISYIYIGSLQDAQIAAGERVYSKGERFWIVSDRMELRDAFIRKYGALEATEHLMSGWSEDMEMRCGESGVILEVHLDNRVTMEFDDGVQFDFSFDCLTDSAPEIEEAL</sequence>
<organism evidence="2">
    <name type="scientific">marine metagenome</name>
    <dbReference type="NCBI Taxonomy" id="408172"/>
    <lineage>
        <taxon>unclassified sequences</taxon>
        <taxon>metagenomes</taxon>
        <taxon>ecological metagenomes</taxon>
    </lineage>
</organism>
<dbReference type="EMBL" id="UINC01030276">
    <property type="protein sequence ID" value="SVB14398.1"/>
    <property type="molecule type" value="Genomic_DNA"/>
</dbReference>
<keyword evidence="1" id="KW-0472">Membrane</keyword>
<reference evidence="2" key="1">
    <citation type="submission" date="2018-05" db="EMBL/GenBank/DDBJ databases">
        <authorList>
            <person name="Lanie J.A."/>
            <person name="Ng W.-L."/>
            <person name="Kazmierczak K.M."/>
            <person name="Andrzejewski T.M."/>
            <person name="Davidsen T.M."/>
            <person name="Wayne K.J."/>
            <person name="Tettelin H."/>
            <person name="Glass J.I."/>
            <person name="Rusch D."/>
            <person name="Podicherti R."/>
            <person name="Tsui H.-C.T."/>
            <person name="Winkler M.E."/>
        </authorList>
    </citation>
    <scope>NUCLEOTIDE SEQUENCE</scope>
</reference>